<dbReference type="PANTHER" id="PTHR43335">
    <property type="entry name" value="ABC TRANSPORTER, ATP-BINDING PROTEIN"/>
    <property type="match status" value="1"/>
</dbReference>
<dbReference type="SUPFAM" id="SSF52540">
    <property type="entry name" value="P-loop containing nucleoside triphosphate hydrolases"/>
    <property type="match status" value="1"/>
</dbReference>
<dbReference type="EMBL" id="AP025591">
    <property type="protein sequence ID" value="BDG04291.1"/>
    <property type="molecule type" value="Genomic_DNA"/>
</dbReference>
<evidence type="ECO:0000259" key="5">
    <source>
        <dbReference type="PROSITE" id="PS50893"/>
    </source>
</evidence>
<dbReference type="InterPro" id="IPR027417">
    <property type="entry name" value="P-loop_NTPase"/>
</dbReference>
<protein>
    <recommendedName>
        <fullName evidence="5">ABC transporter domain-containing protein</fullName>
    </recommendedName>
</protein>
<comment type="similarity">
    <text evidence="1">Belongs to the ABC transporter superfamily.</text>
</comment>
<keyword evidence="3" id="KW-0547">Nucleotide-binding</keyword>
<gene>
    <name evidence="6" type="ORF">AMOR_32870</name>
</gene>
<evidence type="ECO:0000313" key="6">
    <source>
        <dbReference type="EMBL" id="BDG04291.1"/>
    </source>
</evidence>
<dbReference type="PROSITE" id="PS50893">
    <property type="entry name" value="ABC_TRANSPORTER_2"/>
    <property type="match status" value="1"/>
</dbReference>
<keyword evidence="7" id="KW-1185">Reference proteome</keyword>
<dbReference type="CDD" id="cd03230">
    <property type="entry name" value="ABC_DR_subfamily_A"/>
    <property type="match status" value="1"/>
</dbReference>
<dbReference type="SMART" id="SM00382">
    <property type="entry name" value="AAA"/>
    <property type="match status" value="1"/>
</dbReference>
<feature type="domain" description="ABC transporter" evidence="5">
    <location>
        <begin position="6"/>
        <end position="240"/>
    </location>
</feature>
<evidence type="ECO:0000256" key="1">
    <source>
        <dbReference type="ARBA" id="ARBA00005417"/>
    </source>
</evidence>
<dbReference type="Gene3D" id="3.40.50.300">
    <property type="entry name" value="P-loop containing nucleotide triphosphate hydrolases"/>
    <property type="match status" value="1"/>
</dbReference>
<dbReference type="InterPro" id="IPR003439">
    <property type="entry name" value="ABC_transporter-like_ATP-bd"/>
</dbReference>
<accession>A0ABM7WY01</accession>
<dbReference type="Pfam" id="PF00005">
    <property type="entry name" value="ABC_tran"/>
    <property type="match status" value="1"/>
</dbReference>
<dbReference type="Proteomes" id="UP001162891">
    <property type="component" value="Chromosome"/>
</dbReference>
<evidence type="ECO:0000256" key="4">
    <source>
        <dbReference type="ARBA" id="ARBA00022840"/>
    </source>
</evidence>
<dbReference type="InterPro" id="IPR003593">
    <property type="entry name" value="AAA+_ATPase"/>
</dbReference>
<proteinExistence type="inferred from homology"/>
<evidence type="ECO:0000256" key="3">
    <source>
        <dbReference type="ARBA" id="ARBA00022741"/>
    </source>
</evidence>
<reference evidence="7" key="1">
    <citation type="journal article" date="2022" name="Int. J. Syst. Evol. Microbiol.">
        <title>Anaeromyxobacter oryzae sp. nov., Anaeromyxobacter diazotrophicus sp. nov. and Anaeromyxobacter paludicola sp. nov., isolated from paddy soils.</title>
        <authorList>
            <person name="Itoh H."/>
            <person name="Xu Z."/>
            <person name="Mise K."/>
            <person name="Masuda Y."/>
            <person name="Ushijima N."/>
            <person name="Hayakawa C."/>
            <person name="Shiratori Y."/>
            <person name="Senoo K."/>
        </authorList>
    </citation>
    <scope>NUCLEOTIDE SEQUENCE [LARGE SCALE GENOMIC DNA]</scope>
    <source>
        <strain evidence="7">Red232</strain>
    </source>
</reference>
<organism evidence="6 7">
    <name type="scientific">Anaeromyxobacter oryzae</name>
    <dbReference type="NCBI Taxonomy" id="2918170"/>
    <lineage>
        <taxon>Bacteria</taxon>
        <taxon>Pseudomonadati</taxon>
        <taxon>Myxococcota</taxon>
        <taxon>Myxococcia</taxon>
        <taxon>Myxococcales</taxon>
        <taxon>Cystobacterineae</taxon>
        <taxon>Anaeromyxobacteraceae</taxon>
        <taxon>Anaeromyxobacter</taxon>
    </lineage>
</organism>
<dbReference type="PANTHER" id="PTHR43335:SF2">
    <property type="entry name" value="ABC TRANSPORTER, ATP-BINDING PROTEIN"/>
    <property type="match status" value="1"/>
</dbReference>
<name>A0ABM7WY01_9BACT</name>
<evidence type="ECO:0000313" key="7">
    <source>
        <dbReference type="Proteomes" id="UP001162891"/>
    </source>
</evidence>
<evidence type="ECO:0000256" key="2">
    <source>
        <dbReference type="ARBA" id="ARBA00022448"/>
    </source>
</evidence>
<sequence>MPDLAIAAQGLSKTYRLGFRARKVQALTRLDLSVAPGSIYGFVGPNGAGKSTTIKILVGLVRPSAGCATLFGRPVDDPRARLAVGYLPENPSFHDFMRPLEVLRYLGRLSGLSGAELDRRAEALLERVGLSGARDLTVRKFSKGMVQRLGLAQALVHDPPLLVLDEPMSGLDPIGRKEVRDLVVELARQGKTIFFSTHILSDVETICDRVGMLLHGQLVREGPLQALLDGSVRSVELRCAGLDEAAAAEVRALAAAGGPVPEGHAFTFPSIEAASAGAALTLGRGGRLLALQPQRETLEETFVRLARASGAPARDALAAGGRRAVG</sequence>
<dbReference type="RefSeq" id="WP_248352654.1">
    <property type="nucleotide sequence ID" value="NZ_AP025591.1"/>
</dbReference>
<keyword evidence="4" id="KW-0067">ATP-binding</keyword>
<keyword evidence="2" id="KW-0813">Transport</keyword>